<reference evidence="2" key="2">
    <citation type="journal article" date="2015" name="Data Brief">
        <title>Shoot transcriptome of the giant reed, Arundo donax.</title>
        <authorList>
            <person name="Barrero R.A."/>
            <person name="Guerrero F.D."/>
            <person name="Moolhuijzen P."/>
            <person name="Goolsby J.A."/>
            <person name="Tidwell J."/>
            <person name="Bellgard S.E."/>
            <person name="Bellgard M.I."/>
        </authorList>
    </citation>
    <scope>NUCLEOTIDE SEQUENCE</scope>
    <source>
        <tissue evidence="2">Shoot tissue taken approximately 20 cm above the soil surface</tissue>
    </source>
</reference>
<dbReference type="EMBL" id="GBRH01206871">
    <property type="protein sequence ID" value="JAD91024.1"/>
    <property type="molecule type" value="Transcribed_RNA"/>
</dbReference>
<proteinExistence type="predicted"/>
<keyword evidence="1" id="KW-0732">Signal</keyword>
<organism evidence="2">
    <name type="scientific">Arundo donax</name>
    <name type="common">Giant reed</name>
    <name type="synonym">Donax arundinaceus</name>
    <dbReference type="NCBI Taxonomy" id="35708"/>
    <lineage>
        <taxon>Eukaryota</taxon>
        <taxon>Viridiplantae</taxon>
        <taxon>Streptophyta</taxon>
        <taxon>Embryophyta</taxon>
        <taxon>Tracheophyta</taxon>
        <taxon>Spermatophyta</taxon>
        <taxon>Magnoliopsida</taxon>
        <taxon>Liliopsida</taxon>
        <taxon>Poales</taxon>
        <taxon>Poaceae</taxon>
        <taxon>PACMAD clade</taxon>
        <taxon>Arundinoideae</taxon>
        <taxon>Arundineae</taxon>
        <taxon>Arundo</taxon>
    </lineage>
</organism>
<protein>
    <submittedName>
        <fullName evidence="2">Uncharacterized protein</fullName>
    </submittedName>
</protein>
<evidence type="ECO:0000256" key="1">
    <source>
        <dbReference type="SAM" id="SignalP"/>
    </source>
</evidence>
<reference evidence="2" key="1">
    <citation type="submission" date="2014-09" db="EMBL/GenBank/DDBJ databases">
        <authorList>
            <person name="Magalhaes I.L.F."/>
            <person name="Oliveira U."/>
            <person name="Santos F.R."/>
            <person name="Vidigal T.H.D.A."/>
            <person name="Brescovit A.D."/>
            <person name="Santos A.J."/>
        </authorList>
    </citation>
    <scope>NUCLEOTIDE SEQUENCE</scope>
    <source>
        <tissue evidence="2">Shoot tissue taken approximately 20 cm above the soil surface</tissue>
    </source>
</reference>
<evidence type="ECO:0000313" key="2">
    <source>
        <dbReference type="EMBL" id="JAD91024.1"/>
    </source>
</evidence>
<name>A0A0A9DR04_ARUDO</name>
<accession>A0A0A9DR04</accession>
<dbReference type="AlphaFoldDB" id="A0A0A9DR04"/>
<feature type="chain" id="PRO_5013357112" evidence="1">
    <location>
        <begin position="16"/>
        <end position="55"/>
    </location>
</feature>
<feature type="signal peptide" evidence="1">
    <location>
        <begin position="1"/>
        <end position="15"/>
    </location>
</feature>
<sequence>MMGLIMLIGISYCMSTWNWSIRCQTGGSLSRKCLAMEHLVKLLNAGIQKPTTMLL</sequence>